<organism evidence="1 2">
    <name type="scientific">Streptococcus suis</name>
    <dbReference type="NCBI Taxonomy" id="1307"/>
    <lineage>
        <taxon>Bacteria</taxon>
        <taxon>Bacillati</taxon>
        <taxon>Bacillota</taxon>
        <taxon>Bacilli</taxon>
        <taxon>Lactobacillales</taxon>
        <taxon>Streptococcaceae</taxon>
        <taxon>Streptococcus</taxon>
    </lineage>
</organism>
<name>A0A426T7A1_STRSU</name>
<reference evidence="1 2" key="1">
    <citation type="submission" date="2018-11" db="EMBL/GenBank/DDBJ databases">
        <authorList>
            <person name="Stevens M.J."/>
            <person name="Cernela N."/>
            <person name="Spoerry Serrano N."/>
            <person name="Schmitt S."/>
            <person name="Schrenzel J."/>
            <person name="Stephan R."/>
        </authorList>
    </citation>
    <scope>NUCLEOTIDE SEQUENCE [LARGE SCALE GENOMIC DNA]</scope>
    <source>
        <strain evidence="1 2">SS1014</strain>
    </source>
</reference>
<comment type="caution">
    <text evidence="1">The sequence shown here is derived from an EMBL/GenBank/DDBJ whole genome shotgun (WGS) entry which is preliminary data.</text>
</comment>
<dbReference type="CDD" id="cd21059">
    <property type="entry name" value="LciA-like"/>
    <property type="match status" value="1"/>
</dbReference>
<evidence type="ECO:0008006" key="3">
    <source>
        <dbReference type="Google" id="ProtNLM"/>
    </source>
</evidence>
<dbReference type="Proteomes" id="UP000273973">
    <property type="component" value="Unassembled WGS sequence"/>
</dbReference>
<dbReference type="Pfam" id="PF08951">
    <property type="entry name" value="EntA_Immun"/>
    <property type="match status" value="1"/>
</dbReference>
<dbReference type="EMBL" id="RSDG01000011">
    <property type="protein sequence ID" value="RRR49699.1"/>
    <property type="molecule type" value="Genomic_DNA"/>
</dbReference>
<sequence length="96" mass="10803">MIDIKTNKTLLGQIETILNTQLLSVQELAILKHAQTALQHDEYLLKVIAYLKQELSPLAISNSLTPEVSGLFLEINRQHPVTRAAAIWNFLVPKTK</sequence>
<dbReference type="GO" id="GO:0030153">
    <property type="term" value="P:bacteriocin immunity"/>
    <property type="evidence" value="ECO:0007669"/>
    <property type="project" value="InterPro"/>
</dbReference>
<protein>
    <recommendedName>
        <fullName evidence="3">Bacteriocin immunity protein</fullName>
    </recommendedName>
</protein>
<dbReference type="InterPro" id="IPR015046">
    <property type="entry name" value="LciA_Immunity-like"/>
</dbReference>
<gene>
    <name evidence="1" type="ORF">EJA00_02860</name>
</gene>
<reference evidence="1 2" key="2">
    <citation type="submission" date="2018-12" db="EMBL/GenBank/DDBJ databases">
        <title>Whole-genome sequences of fifteen clinical Streptococcus suis strains isolated from pigs between 2006 and 2018.</title>
        <authorList>
            <person name="Stevens M.J.A."/>
            <person name="Cernela N."/>
            <person name="Spoerry Serrano N."/>
            <person name="Schmitt S."/>
            <person name="Schrenzel J."/>
            <person name="Stephan R."/>
        </authorList>
    </citation>
    <scope>NUCLEOTIDE SEQUENCE [LARGE SCALE GENOMIC DNA]</scope>
    <source>
        <strain evidence="1 2">SS1014</strain>
    </source>
</reference>
<accession>A0A426T7A1</accession>
<evidence type="ECO:0000313" key="2">
    <source>
        <dbReference type="Proteomes" id="UP000273973"/>
    </source>
</evidence>
<proteinExistence type="predicted"/>
<dbReference type="AlphaFoldDB" id="A0A426T7A1"/>
<evidence type="ECO:0000313" key="1">
    <source>
        <dbReference type="EMBL" id="RRR49699.1"/>
    </source>
</evidence>
<dbReference type="RefSeq" id="WP_125183537.1">
    <property type="nucleotide sequence ID" value="NZ_RSDG01000011.1"/>
</dbReference>